<dbReference type="GO" id="GO:0016813">
    <property type="term" value="F:hydrolase activity, acting on carbon-nitrogen (but not peptide) bonds, in linear amidines"/>
    <property type="evidence" value="ECO:0007669"/>
    <property type="project" value="InterPro"/>
</dbReference>
<dbReference type="Pfam" id="PF01546">
    <property type="entry name" value="Peptidase_M20"/>
    <property type="match status" value="1"/>
</dbReference>
<feature type="binding site" evidence="3">
    <location>
        <position position="105"/>
    </location>
    <ligand>
        <name>Zn(2+)</name>
        <dbReference type="ChEBI" id="CHEBI:29105"/>
        <label>1</label>
    </ligand>
</feature>
<dbReference type="RefSeq" id="WP_281370286.1">
    <property type="nucleotide sequence ID" value="NZ_CADIKC010000024.1"/>
</dbReference>
<evidence type="ECO:0000256" key="2">
    <source>
        <dbReference type="ARBA" id="ARBA00022801"/>
    </source>
</evidence>
<dbReference type="SUPFAM" id="SSF53187">
    <property type="entry name" value="Zn-dependent exopeptidases"/>
    <property type="match status" value="1"/>
</dbReference>
<protein>
    <submittedName>
        <fullName evidence="4">N-carbamoyl-L-amino-acid hydrolase</fullName>
        <ecNumber evidence="4">3.5.1.87</ecNumber>
    </submittedName>
</protein>
<evidence type="ECO:0000256" key="1">
    <source>
        <dbReference type="ARBA" id="ARBA00006153"/>
    </source>
</evidence>
<dbReference type="PANTHER" id="PTHR32494:SF5">
    <property type="entry name" value="ALLANTOATE AMIDOHYDROLASE"/>
    <property type="match status" value="1"/>
</dbReference>
<dbReference type="PIRSF" id="PIRSF001235">
    <property type="entry name" value="Amidase_carbamoylase"/>
    <property type="match status" value="1"/>
</dbReference>
<dbReference type="AlphaFoldDB" id="A0A6J5CTW2"/>
<dbReference type="EMBL" id="CADIKC010000024">
    <property type="protein sequence ID" value="CAB3745573.1"/>
    <property type="molecule type" value="Genomic_DNA"/>
</dbReference>
<dbReference type="EC" id="3.5.1.87" evidence="4"/>
<dbReference type="Gene3D" id="3.30.70.360">
    <property type="match status" value="1"/>
</dbReference>
<dbReference type="InterPro" id="IPR010158">
    <property type="entry name" value="Amidase_Cbmase"/>
</dbReference>
<feature type="binding site" evidence="3">
    <location>
        <position position="201"/>
    </location>
    <ligand>
        <name>Zn(2+)</name>
        <dbReference type="ChEBI" id="CHEBI:29105"/>
        <label>1</label>
    </ligand>
</feature>
<accession>A0A6J5CTW2</accession>
<organism evidence="4 5">
    <name type="scientific">Paraburkholderia sediminicola</name>
    <dbReference type="NCBI Taxonomy" id="458836"/>
    <lineage>
        <taxon>Bacteria</taxon>
        <taxon>Pseudomonadati</taxon>
        <taxon>Pseudomonadota</taxon>
        <taxon>Betaproteobacteria</taxon>
        <taxon>Burkholderiales</taxon>
        <taxon>Burkholderiaceae</taxon>
        <taxon>Paraburkholderia</taxon>
    </lineage>
</organism>
<dbReference type="CDD" id="cd03884">
    <property type="entry name" value="M20_bAS"/>
    <property type="match status" value="1"/>
</dbReference>
<dbReference type="NCBIfam" id="NF006769">
    <property type="entry name" value="PRK09290.1-3"/>
    <property type="match status" value="1"/>
</dbReference>
<feature type="binding site" evidence="3">
    <location>
        <position position="105"/>
    </location>
    <ligand>
        <name>Zn(2+)</name>
        <dbReference type="ChEBI" id="CHEBI:29105"/>
        <label>2</label>
    </ligand>
</feature>
<name>A0A6J5CTW2_9BURK</name>
<evidence type="ECO:0000313" key="5">
    <source>
        <dbReference type="Proteomes" id="UP000494255"/>
    </source>
</evidence>
<evidence type="ECO:0000313" key="4">
    <source>
        <dbReference type="EMBL" id="CAB3745573.1"/>
    </source>
</evidence>
<comment type="similarity">
    <text evidence="1">Belongs to the peptidase M20 family.</text>
</comment>
<dbReference type="GO" id="GO:0046872">
    <property type="term" value="F:metal ion binding"/>
    <property type="evidence" value="ECO:0007669"/>
    <property type="project" value="UniProtKB-KW"/>
</dbReference>
<proteinExistence type="inferred from homology"/>
<dbReference type="GO" id="GO:0050538">
    <property type="term" value="F:N-carbamoyl-L-amino-acid hydrolase activity"/>
    <property type="evidence" value="ECO:0007669"/>
    <property type="project" value="UniProtKB-EC"/>
</dbReference>
<gene>
    <name evidence="4" type="primary">hyuC_4</name>
    <name evidence="4" type="ORF">LMG24238_07699</name>
</gene>
<feature type="binding site" evidence="3">
    <location>
        <position position="393"/>
    </location>
    <ligand>
        <name>Zn(2+)</name>
        <dbReference type="ChEBI" id="CHEBI:29105"/>
        <label>2</label>
    </ligand>
</feature>
<reference evidence="4 5" key="1">
    <citation type="submission" date="2020-04" db="EMBL/GenBank/DDBJ databases">
        <authorList>
            <person name="De Canck E."/>
        </authorList>
    </citation>
    <scope>NUCLEOTIDE SEQUENCE [LARGE SCALE GENOMIC DNA]</scope>
    <source>
        <strain evidence="4 5">LMG 24238</strain>
    </source>
</reference>
<comment type="cofactor">
    <cofactor evidence="3">
        <name>Zn(2+)</name>
        <dbReference type="ChEBI" id="CHEBI:29105"/>
    </cofactor>
    <text evidence="3">Binds 2 Zn(2+) ions per subunit.</text>
</comment>
<dbReference type="PANTHER" id="PTHR32494">
    <property type="entry name" value="ALLANTOATE DEIMINASE-RELATED"/>
    <property type="match status" value="1"/>
</dbReference>
<dbReference type="InterPro" id="IPR036264">
    <property type="entry name" value="Bact_exopeptidase_dim_dom"/>
</dbReference>
<dbReference type="InterPro" id="IPR002933">
    <property type="entry name" value="Peptidase_M20"/>
</dbReference>
<dbReference type="GeneID" id="97046231"/>
<dbReference type="Gene3D" id="3.40.630.10">
    <property type="entry name" value="Zn peptidases"/>
    <property type="match status" value="1"/>
</dbReference>
<keyword evidence="5" id="KW-1185">Reference proteome</keyword>
<evidence type="ECO:0000256" key="3">
    <source>
        <dbReference type="PIRSR" id="PIRSR001235-1"/>
    </source>
</evidence>
<sequence length="428" mass="45782">MTNLSSFRLALDRDTRVDQGRLWASLMAMAEVGPGIAGGNNRQALTDEDGAARTLFARWCQEAGMEIHVDQMGNIFAMRPGTDPDTAPVCVGSHLDTQPAGGRFDGILGVLAGLEVVRTLNDRGIRTKHPIVVANWTNEEGSRFAPVMMASGVFAGVHSVEWAYDRQDRTGIRFGDELERIGWKGKMPVGSLKLKAFYELHIEQGPILEAEGTQIGIVTGGQGLTWLQVNLQGRSAHAGSTPMARRRNAGLGASRVMELVQQVAMSHQPYAVGTVGRLELRPNSTNSVPGSAELAIDIRSPDATVLAAMEASIRHGVEAIAGELELTFTISRLQHAEPVAFDEPSVSTIRNVAASLGYTHRDIVSGAGHDAYWLSRVTPTAMIMCPCIDGISHNEAEDISPEWAAAGANVLLHAVGETALVDACTGHP</sequence>
<dbReference type="NCBIfam" id="TIGR01879">
    <property type="entry name" value="hydantase"/>
    <property type="match status" value="1"/>
</dbReference>
<dbReference type="SUPFAM" id="SSF55031">
    <property type="entry name" value="Bacterial exopeptidase dimerisation domain"/>
    <property type="match status" value="1"/>
</dbReference>
<keyword evidence="3" id="KW-0479">Metal-binding</keyword>
<keyword evidence="2 4" id="KW-0378">Hydrolase</keyword>
<feature type="binding site" evidence="3">
    <location>
        <position position="94"/>
    </location>
    <ligand>
        <name>Zn(2+)</name>
        <dbReference type="ChEBI" id="CHEBI:29105"/>
        <label>1</label>
    </ligand>
</feature>
<feature type="binding site" evidence="3">
    <location>
        <position position="140"/>
    </location>
    <ligand>
        <name>Zn(2+)</name>
        <dbReference type="ChEBI" id="CHEBI:29105"/>
        <label>2</label>
    </ligand>
</feature>
<keyword evidence="3" id="KW-0862">Zinc</keyword>
<dbReference type="Proteomes" id="UP000494255">
    <property type="component" value="Unassembled WGS sequence"/>
</dbReference>